<dbReference type="AlphaFoldDB" id="A0A1T4VCX6"/>
<organism evidence="1 2">
    <name type="scientific">Eubacterium uniforme</name>
    <dbReference type="NCBI Taxonomy" id="39495"/>
    <lineage>
        <taxon>Bacteria</taxon>
        <taxon>Bacillati</taxon>
        <taxon>Bacillota</taxon>
        <taxon>Clostridia</taxon>
        <taxon>Eubacteriales</taxon>
        <taxon>Eubacteriaceae</taxon>
        <taxon>Eubacterium</taxon>
    </lineage>
</organism>
<gene>
    <name evidence="1" type="ORF">SAMN02745111_00706</name>
</gene>
<evidence type="ECO:0000313" key="1">
    <source>
        <dbReference type="EMBL" id="SKA62815.1"/>
    </source>
</evidence>
<dbReference type="OrthoDB" id="2080957at2"/>
<proteinExistence type="predicted"/>
<protein>
    <submittedName>
        <fullName evidence="1">Uncharacterized protein</fullName>
    </submittedName>
</protein>
<reference evidence="1 2" key="1">
    <citation type="submission" date="2017-02" db="EMBL/GenBank/DDBJ databases">
        <authorList>
            <person name="Peterson S.W."/>
        </authorList>
    </citation>
    <scope>NUCLEOTIDE SEQUENCE [LARGE SCALE GENOMIC DNA]</scope>
    <source>
        <strain evidence="1 2">ATCC 35992</strain>
    </source>
</reference>
<sequence length="354" mass="41724">MNGQFLKNKVAEIQRQYLELLKQVYVLFENEKDTSIALDNIEIFWKRRKKIIHLYLYYFVRNNNAVFYSASACFDLKKGEQYPFLLMGDIHIFDDPLGEYCKMCRLGYAPGGMLKRVKKCVEKNIEILEKYEDVIVILPLRSMRTSEEEKDFLEIGERIILDFFSDIYSMDRYYEICKSSEDIVRYFKSEYVDKVCLYANDSYDISFSERINNAISIIKQIKGEGYTNGEYFYFALLGPIMQALDILLVCAEYEIIPIVSYSVCLHYVQLLLLNFTSINTNIFRCKLTVFNMVYYSFDKSVVTNITLEDFCENAKSFEFENKALECYSEKNLAEMNISIINLIKEFEDCLKQTN</sequence>
<evidence type="ECO:0000313" key="2">
    <source>
        <dbReference type="Proteomes" id="UP000190814"/>
    </source>
</evidence>
<dbReference type="EMBL" id="FUXZ01000004">
    <property type="protein sequence ID" value="SKA62815.1"/>
    <property type="molecule type" value="Genomic_DNA"/>
</dbReference>
<dbReference type="STRING" id="39495.SAMN02745111_00706"/>
<keyword evidence="2" id="KW-1185">Reference proteome</keyword>
<dbReference type="RefSeq" id="WP_078765594.1">
    <property type="nucleotide sequence ID" value="NZ_FUXZ01000004.1"/>
</dbReference>
<dbReference type="Proteomes" id="UP000190814">
    <property type="component" value="Unassembled WGS sequence"/>
</dbReference>
<name>A0A1T4VCX6_9FIRM</name>
<accession>A0A1T4VCX6</accession>